<accession>A0ACB0Z8T4</accession>
<dbReference type="EMBL" id="CAVMJV010000028">
    <property type="protein sequence ID" value="CAK5075305.1"/>
    <property type="molecule type" value="Genomic_DNA"/>
</dbReference>
<comment type="caution">
    <text evidence="1">The sequence shown here is derived from an EMBL/GenBank/DDBJ whole genome shotgun (WGS) entry which is preliminary data.</text>
</comment>
<organism evidence="1 2">
    <name type="scientific">Meloidogyne enterolobii</name>
    <name type="common">Root-knot nematode worm</name>
    <name type="synonym">Meloidogyne mayaguensis</name>
    <dbReference type="NCBI Taxonomy" id="390850"/>
    <lineage>
        <taxon>Eukaryota</taxon>
        <taxon>Metazoa</taxon>
        <taxon>Ecdysozoa</taxon>
        <taxon>Nematoda</taxon>
        <taxon>Chromadorea</taxon>
        <taxon>Rhabditida</taxon>
        <taxon>Tylenchina</taxon>
        <taxon>Tylenchomorpha</taxon>
        <taxon>Tylenchoidea</taxon>
        <taxon>Meloidogynidae</taxon>
        <taxon>Meloidogyninae</taxon>
        <taxon>Meloidogyne</taxon>
    </lineage>
</organism>
<gene>
    <name evidence="1" type="ORF">MENTE1834_LOCUS22100</name>
</gene>
<sequence length="610" mass="73163">MNSSKILNLKNEEEEEDLEEDEDIEEEDEDEEEEWSLNDEKDFLRTLGALKSRDPEIYQTEVKFFKEKDKDEQEKIKSSESSKNNSTKNLQQSKMTLKEYEQKLIIERGGKLSEDEEEEEEENGEIYKEELTDGLNKNDWELKNAFKKALISDDESDDDGNLLKKRIKTEEEKAKEDEDFYEWIKGSNQMEVEDKHLKKLKERWTKNDQELGEDERFLRDFLLNKKYLGDSKEEEKGKDERIPTYEEIIKDEQEEDLADQFEQKYNFRFEEPDQEFLKQYPRTINEALRKKESKRHKKLEEEKEAKKRKRTHIEMVEVPFRYRQVAPNSFGLSTDEILNSDDRCLNAWAPLSKICQYRDDTEEQRQILYFERKAKNIEKKRKILEKKLKSEEKSEEKQDGKEEEKMEENDDGEGEEEEEYQQDEEDKGEEYQQDEEEDYQQNDVEDHFLDAEEEEESFSNIPSTSNNIAGIQSKTTIKGQSIGQEEIKKEPMELNQEKNVGKLNEEEQRRSKKRKFMIKKENKKKNKKQFNVTELNKERLKAYGVGTIKKLKSIQFCKKMDEKEMRKKEKIKEMKMVGEENGEGRKKKKRKNRRKRNKEEKNNEGKGEGN</sequence>
<dbReference type="Proteomes" id="UP001497535">
    <property type="component" value="Unassembled WGS sequence"/>
</dbReference>
<protein>
    <submittedName>
        <fullName evidence="1">Uncharacterized protein</fullName>
    </submittedName>
</protein>
<reference evidence="1" key="1">
    <citation type="submission" date="2023-11" db="EMBL/GenBank/DDBJ databases">
        <authorList>
            <person name="Poullet M."/>
        </authorList>
    </citation>
    <scope>NUCLEOTIDE SEQUENCE</scope>
    <source>
        <strain evidence="1">E1834</strain>
    </source>
</reference>
<evidence type="ECO:0000313" key="2">
    <source>
        <dbReference type="Proteomes" id="UP001497535"/>
    </source>
</evidence>
<proteinExistence type="predicted"/>
<name>A0ACB0Z8T4_MELEN</name>
<evidence type="ECO:0000313" key="1">
    <source>
        <dbReference type="EMBL" id="CAK5075305.1"/>
    </source>
</evidence>
<keyword evidence="2" id="KW-1185">Reference proteome</keyword>